<name>A0A7Y9C6D0_9FLAO</name>
<proteinExistence type="predicted"/>
<reference evidence="1 2" key="1">
    <citation type="submission" date="2020-07" db="EMBL/GenBank/DDBJ databases">
        <authorList>
            <person name="Sun Q."/>
        </authorList>
    </citation>
    <scope>NUCLEOTIDE SEQUENCE [LARGE SCALE GENOMIC DNA]</scope>
    <source>
        <strain evidence="1 2">MAH-1</strain>
    </source>
</reference>
<organism evidence="1 2">
    <name type="scientific">Flavobacterium agri</name>
    <dbReference type="NCBI Taxonomy" id="2743471"/>
    <lineage>
        <taxon>Bacteria</taxon>
        <taxon>Pseudomonadati</taxon>
        <taxon>Bacteroidota</taxon>
        <taxon>Flavobacteriia</taxon>
        <taxon>Flavobacteriales</taxon>
        <taxon>Flavobacteriaceae</taxon>
        <taxon>Flavobacterium</taxon>
    </lineage>
</organism>
<keyword evidence="2" id="KW-1185">Reference proteome</keyword>
<dbReference type="RefSeq" id="WP_176007076.1">
    <property type="nucleotide sequence ID" value="NZ_JABWMI010000018.1"/>
</dbReference>
<evidence type="ECO:0000313" key="2">
    <source>
        <dbReference type="Proteomes" id="UP000535020"/>
    </source>
</evidence>
<sequence length="119" mass="13397">MKQRITLAFLFVCASVFSQVEIKVVNRTGSFLMKVEVEGQKIGSLAENATASVTVDVMNIGPHFKANYRNKTFVFPQGPYEICGNDMQNHRKTQGSYTYAIILLKDQFGEDYLSFTSNL</sequence>
<evidence type="ECO:0000313" key="1">
    <source>
        <dbReference type="EMBL" id="NYA72271.1"/>
    </source>
</evidence>
<comment type="caution">
    <text evidence="1">The sequence shown here is derived from an EMBL/GenBank/DDBJ whole genome shotgun (WGS) entry which is preliminary data.</text>
</comment>
<accession>A0A7Y9C6D0</accession>
<dbReference type="Proteomes" id="UP000535020">
    <property type="component" value="Unassembled WGS sequence"/>
</dbReference>
<protein>
    <submittedName>
        <fullName evidence="1">Uncharacterized protein</fullName>
    </submittedName>
</protein>
<dbReference type="AlphaFoldDB" id="A0A7Y9C6D0"/>
<gene>
    <name evidence="1" type="ORF">HZF10_15180</name>
</gene>
<dbReference type="EMBL" id="JACBJI010000007">
    <property type="protein sequence ID" value="NYA72271.1"/>
    <property type="molecule type" value="Genomic_DNA"/>
</dbReference>